<keyword evidence="4 5" id="KW-0472">Membrane</keyword>
<comment type="caution">
    <text evidence="6">The sequence shown here is derived from an EMBL/GenBank/DDBJ whole genome shotgun (WGS) entry which is preliminary data.</text>
</comment>
<proteinExistence type="predicted"/>
<evidence type="ECO:0000256" key="5">
    <source>
        <dbReference type="SAM" id="Phobius"/>
    </source>
</evidence>
<dbReference type="InterPro" id="IPR039297">
    <property type="entry name" value="COX7a"/>
</dbReference>
<evidence type="ECO:0000256" key="1">
    <source>
        <dbReference type="ARBA" id="ARBA00004273"/>
    </source>
</evidence>
<name>A0A367K4X2_RHIST</name>
<keyword evidence="5" id="KW-1133">Transmembrane helix</keyword>
<keyword evidence="2" id="KW-0999">Mitochondrion inner membrane</keyword>
<feature type="transmembrane region" description="Helical" evidence="5">
    <location>
        <begin position="33"/>
        <end position="53"/>
    </location>
</feature>
<evidence type="ECO:0000256" key="3">
    <source>
        <dbReference type="ARBA" id="ARBA00023128"/>
    </source>
</evidence>
<sequence>MLVNRPNNVLANQRYFQAPSQLPLWIRGKRDKLIVSVVFAGFGVGLLGVTVGTGKQ</sequence>
<dbReference type="Pfam" id="PF02238">
    <property type="entry name" value="COX7a"/>
    <property type="match status" value="1"/>
</dbReference>
<evidence type="ECO:0000313" key="6">
    <source>
        <dbReference type="EMBL" id="RCH97264.1"/>
    </source>
</evidence>
<accession>A0A367K4X2</accession>
<dbReference type="STRING" id="4846.A0A367K4X2"/>
<dbReference type="AlphaFoldDB" id="A0A367K4X2"/>
<dbReference type="GO" id="GO:0005743">
    <property type="term" value="C:mitochondrial inner membrane"/>
    <property type="evidence" value="ECO:0007669"/>
    <property type="project" value="UniProtKB-SubCell"/>
</dbReference>
<comment type="subcellular location">
    <subcellularLocation>
        <location evidence="1">Mitochondrion inner membrane</location>
    </subcellularLocation>
</comment>
<reference evidence="6 7" key="1">
    <citation type="journal article" date="2018" name="G3 (Bethesda)">
        <title>Phylogenetic and Phylogenomic Definition of Rhizopus Species.</title>
        <authorList>
            <person name="Gryganskyi A.P."/>
            <person name="Golan J."/>
            <person name="Dolatabadi S."/>
            <person name="Mondo S."/>
            <person name="Robb S."/>
            <person name="Idnurm A."/>
            <person name="Muszewska A."/>
            <person name="Steczkiewicz K."/>
            <person name="Masonjones S."/>
            <person name="Liao H.L."/>
            <person name="Gajdeczka M.T."/>
            <person name="Anike F."/>
            <person name="Vuek A."/>
            <person name="Anishchenko I.M."/>
            <person name="Voigt K."/>
            <person name="de Hoog G.S."/>
            <person name="Smith M.E."/>
            <person name="Heitman J."/>
            <person name="Vilgalys R."/>
            <person name="Stajich J.E."/>
        </authorList>
    </citation>
    <scope>NUCLEOTIDE SEQUENCE [LARGE SCALE GENOMIC DNA]</scope>
    <source>
        <strain evidence="6 7">LSU 92-RS-03</strain>
    </source>
</reference>
<keyword evidence="3" id="KW-0496">Mitochondrion</keyword>
<dbReference type="OrthoDB" id="5511599at2759"/>
<keyword evidence="7" id="KW-1185">Reference proteome</keyword>
<organism evidence="6 7">
    <name type="scientific">Rhizopus stolonifer</name>
    <name type="common">Rhizopus nigricans</name>
    <dbReference type="NCBI Taxonomy" id="4846"/>
    <lineage>
        <taxon>Eukaryota</taxon>
        <taxon>Fungi</taxon>
        <taxon>Fungi incertae sedis</taxon>
        <taxon>Mucoromycota</taxon>
        <taxon>Mucoromycotina</taxon>
        <taxon>Mucoromycetes</taxon>
        <taxon>Mucorales</taxon>
        <taxon>Mucorineae</taxon>
        <taxon>Rhizopodaceae</taxon>
        <taxon>Rhizopus</taxon>
    </lineage>
</organism>
<evidence type="ECO:0000256" key="4">
    <source>
        <dbReference type="ARBA" id="ARBA00023136"/>
    </source>
</evidence>
<keyword evidence="5" id="KW-0812">Transmembrane</keyword>
<protein>
    <submittedName>
        <fullName evidence="6">Uncharacterized protein</fullName>
    </submittedName>
</protein>
<dbReference type="Proteomes" id="UP000253551">
    <property type="component" value="Unassembled WGS sequence"/>
</dbReference>
<evidence type="ECO:0000256" key="2">
    <source>
        <dbReference type="ARBA" id="ARBA00022792"/>
    </source>
</evidence>
<dbReference type="EMBL" id="PJQM01002203">
    <property type="protein sequence ID" value="RCH97264.1"/>
    <property type="molecule type" value="Genomic_DNA"/>
</dbReference>
<gene>
    <name evidence="6" type="ORF">CU098_010375</name>
</gene>
<evidence type="ECO:0000313" key="7">
    <source>
        <dbReference type="Proteomes" id="UP000253551"/>
    </source>
</evidence>